<feature type="transmembrane region" description="Helical" evidence="7">
    <location>
        <begin position="241"/>
        <end position="265"/>
    </location>
</feature>
<dbReference type="Pfam" id="PF19300">
    <property type="entry name" value="BPD_transp_1_N"/>
    <property type="match status" value="1"/>
</dbReference>
<evidence type="ECO:0000313" key="9">
    <source>
        <dbReference type="EMBL" id="MFC4998193.1"/>
    </source>
</evidence>
<evidence type="ECO:0000256" key="4">
    <source>
        <dbReference type="ARBA" id="ARBA00022692"/>
    </source>
</evidence>
<evidence type="ECO:0000256" key="2">
    <source>
        <dbReference type="ARBA" id="ARBA00022448"/>
    </source>
</evidence>
<accession>A0ABV9VRZ0</accession>
<evidence type="ECO:0000256" key="3">
    <source>
        <dbReference type="ARBA" id="ARBA00022475"/>
    </source>
</evidence>
<keyword evidence="4 7" id="KW-0812">Transmembrane</keyword>
<evidence type="ECO:0000256" key="7">
    <source>
        <dbReference type="RuleBase" id="RU363032"/>
    </source>
</evidence>
<evidence type="ECO:0000313" key="10">
    <source>
        <dbReference type="Proteomes" id="UP001595912"/>
    </source>
</evidence>
<dbReference type="CDD" id="cd06261">
    <property type="entry name" value="TM_PBP2"/>
    <property type="match status" value="1"/>
</dbReference>
<comment type="subcellular location">
    <subcellularLocation>
        <location evidence="1 7">Cell membrane</location>
        <topology evidence="1 7">Multi-pass membrane protein</topology>
    </subcellularLocation>
</comment>
<keyword evidence="2 7" id="KW-0813">Transport</keyword>
<keyword evidence="5 7" id="KW-1133">Transmembrane helix</keyword>
<evidence type="ECO:0000256" key="6">
    <source>
        <dbReference type="ARBA" id="ARBA00023136"/>
    </source>
</evidence>
<evidence type="ECO:0000256" key="5">
    <source>
        <dbReference type="ARBA" id="ARBA00022989"/>
    </source>
</evidence>
<evidence type="ECO:0000259" key="8">
    <source>
        <dbReference type="PROSITE" id="PS50928"/>
    </source>
</evidence>
<feature type="domain" description="ABC transmembrane type-1" evidence="8">
    <location>
        <begin position="95"/>
        <end position="304"/>
    </location>
</feature>
<dbReference type="SUPFAM" id="SSF161098">
    <property type="entry name" value="MetI-like"/>
    <property type="match status" value="1"/>
</dbReference>
<dbReference type="PROSITE" id="PS50928">
    <property type="entry name" value="ABC_TM1"/>
    <property type="match status" value="1"/>
</dbReference>
<dbReference type="Gene3D" id="1.10.3720.10">
    <property type="entry name" value="MetI-like"/>
    <property type="match status" value="1"/>
</dbReference>
<comment type="caution">
    <text evidence="9">The sequence shown here is derived from an EMBL/GenBank/DDBJ whole genome shotgun (WGS) entry which is preliminary data.</text>
</comment>
<dbReference type="Proteomes" id="UP001595912">
    <property type="component" value="Unassembled WGS sequence"/>
</dbReference>
<feature type="transmembrane region" description="Helical" evidence="7">
    <location>
        <begin position="134"/>
        <end position="165"/>
    </location>
</feature>
<dbReference type="RefSeq" id="WP_380114445.1">
    <property type="nucleotide sequence ID" value="NZ_JBHSIU010000011.1"/>
</dbReference>
<dbReference type="InterPro" id="IPR000515">
    <property type="entry name" value="MetI-like"/>
</dbReference>
<organism evidence="9 10">
    <name type="scientific">Dactylosporangium cerinum</name>
    <dbReference type="NCBI Taxonomy" id="1434730"/>
    <lineage>
        <taxon>Bacteria</taxon>
        <taxon>Bacillati</taxon>
        <taxon>Actinomycetota</taxon>
        <taxon>Actinomycetes</taxon>
        <taxon>Micromonosporales</taxon>
        <taxon>Micromonosporaceae</taxon>
        <taxon>Dactylosporangium</taxon>
    </lineage>
</organism>
<feature type="transmembrane region" description="Helical" evidence="7">
    <location>
        <begin position="285"/>
        <end position="306"/>
    </location>
</feature>
<evidence type="ECO:0000256" key="1">
    <source>
        <dbReference type="ARBA" id="ARBA00004651"/>
    </source>
</evidence>
<name>A0ABV9VRZ0_9ACTN</name>
<keyword evidence="3" id="KW-1003">Cell membrane</keyword>
<dbReference type="EMBL" id="JBHSIU010000011">
    <property type="protein sequence ID" value="MFC4998193.1"/>
    <property type="molecule type" value="Genomic_DNA"/>
</dbReference>
<keyword evidence="10" id="KW-1185">Reference proteome</keyword>
<dbReference type="PANTHER" id="PTHR43163:SF6">
    <property type="entry name" value="DIPEPTIDE TRANSPORT SYSTEM PERMEASE PROTEIN DPPB-RELATED"/>
    <property type="match status" value="1"/>
</dbReference>
<dbReference type="InterPro" id="IPR035906">
    <property type="entry name" value="MetI-like_sf"/>
</dbReference>
<dbReference type="PANTHER" id="PTHR43163">
    <property type="entry name" value="DIPEPTIDE TRANSPORT SYSTEM PERMEASE PROTEIN DPPB-RELATED"/>
    <property type="match status" value="1"/>
</dbReference>
<dbReference type="InterPro" id="IPR045621">
    <property type="entry name" value="BPD_transp_1_N"/>
</dbReference>
<feature type="transmembrane region" description="Helical" evidence="7">
    <location>
        <begin position="185"/>
        <end position="204"/>
    </location>
</feature>
<proteinExistence type="inferred from homology"/>
<keyword evidence="6 7" id="KW-0472">Membrane</keyword>
<feature type="transmembrane region" description="Helical" evidence="7">
    <location>
        <begin position="101"/>
        <end position="122"/>
    </location>
</feature>
<reference evidence="10" key="1">
    <citation type="journal article" date="2019" name="Int. J. Syst. Evol. Microbiol.">
        <title>The Global Catalogue of Microorganisms (GCM) 10K type strain sequencing project: providing services to taxonomists for standard genome sequencing and annotation.</title>
        <authorList>
            <consortium name="The Broad Institute Genomics Platform"/>
            <consortium name="The Broad Institute Genome Sequencing Center for Infectious Disease"/>
            <person name="Wu L."/>
            <person name="Ma J."/>
        </authorList>
    </citation>
    <scope>NUCLEOTIDE SEQUENCE [LARGE SCALE GENOMIC DNA]</scope>
    <source>
        <strain evidence="10">CGMCC 4.7152</strain>
    </source>
</reference>
<dbReference type="Pfam" id="PF00528">
    <property type="entry name" value="BPD_transp_1"/>
    <property type="match status" value="1"/>
</dbReference>
<protein>
    <submittedName>
        <fullName evidence="9">ABC transporter permease</fullName>
    </submittedName>
</protein>
<comment type="similarity">
    <text evidence="7">Belongs to the binding-protein-dependent transport system permease family.</text>
</comment>
<gene>
    <name evidence="9" type="ORF">ACFPIJ_10145</name>
</gene>
<sequence>MIRFLVRRLALLLLGLLVASLVIFLVLRVLPGDVAHVIGGTNATPEQVARIRTALGLDHSLPSQYLHWLGGLLRLDLGESLLTDQAVGAALADRNSVTVPLTILSFVIAALIASTLGVYSGLRHDRPAGVVISFVSQALAAVPALWLGLLLIIVLGNGVGLLGVLPSNGFPDDGWSSPLAALRSLLLPALTIGLIEGVVLLRFVRSAVLEALGQDYVRAAAARGLTRTQALLRHGLPNVGLSLLSISALQIAALVTGAVVVESLFNLPGVGRMLVGDVGSRDLTAVQGEVLFLTGIVLVIGTLVDVAHRLVDPRQKVEAA</sequence>